<feature type="region of interest" description="Disordered" evidence="1">
    <location>
        <begin position="143"/>
        <end position="168"/>
    </location>
</feature>
<dbReference type="PANTHER" id="PTHR31458:SF2">
    <property type="entry name" value="POLYGALACTURONASE 1 BETA-LIKE PROTEIN 2"/>
    <property type="match status" value="1"/>
</dbReference>
<dbReference type="InterPro" id="IPR051897">
    <property type="entry name" value="PG-associated_BURP"/>
</dbReference>
<dbReference type="Proteomes" id="UP001161247">
    <property type="component" value="Chromosome 5"/>
</dbReference>
<feature type="non-terminal residue" evidence="2">
    <location>
        <position position="168"/>
    </location>
</feature>
<dbReference type="PANTHER" id="PTHR31458">
    <property type="entry name" value="POLYGALACTURONASE 1 BETA-LIKE PROTEIN 2"/>
    <property type="match status" value="1"/>
</dbReference>
<evidence type="ECO:0000313" key="2">
    <source>
        <dbReference type="EMBL" id="CAI9106086.1"/>
    </source>
</evidence>
<organism evidence="2 3">
    <name type="scientific">Oldenlandia corymbosa var. corymbosa</name>
    <dbReference type="NCBI Taxonomy" id="529605"/>
    <lineage>
        <taxon>Eukaryota</taxon>
        <taxon>Viridiplantae</taxon>
        <taxon>Streptophyta</taxon>
        <taxon>Embryophyta</taxon>
        <taxon>Tracheophyta</taxon>
        <taxon>Spermatophyta</taxon>
        <taxon>Magnoliopsida</taxon>
        <taxon>eudicotyledons</taxon>
        <taxon>Gunneridae</taxon>
        <taxon>Pentapetalae</taxon>
        <taxon>asterids</taxon>
        <taxon>lamiids</taxon>
        <taxon>Gentianales</taxon>
        <taxon>Rubiaceae</taxon>
        <taxon>Rubioideae</taxon>
        <taxon>Spermacoceae</taxon>
        <taxon>Hedyotis-Oldenlandia complex</taxon>
        <taxon>Oldenlandia</taxon>
    </lineage>
</organism>
<feature type="compositionally biased region" description="Low complexity" evidence="1">
    <location>
        <begin position="152"/>
        <end position="168"/>
    </location>
</feature>
<sequence>TPLGIIASSFNVGLAAAGTETGRNLAGNSPFTAKASLIRYWKKKVSTDLPSSFFLNKASPLDALELAKFSELAGQQSLSAQLPSFCKAADLFCFPDAATSLAKHTKDVNFAEYKFQNFTNYGTGRHGGIDAFKNYTNNETFPDDTSGATAVTPPDTTISSPITPSAPL</sequence>
<reference evidence="2" key="1">
    <citation type="submission" date="2023-03" db="EMBL/GenBank/DDBJ databases">
        <authorList>
            <person name="Julca I."/>
        </authorList>
    </citation>
    <scope>NUCLEOTIDE SEQUENCE</scope>
</reference>
<evidence type="ECO:0000313" key="3">
    <source>
        <dbReference type="Proteomes" id="UP001161247"/>
    </source>
</evidence>
<gene>
    <name evidence="2" type="ORF">OLC1_LOCUS14657</name>
</gene>
<keyword evidence="3" id="KW-1185">Reference proteome</keyword>
<evidence type="ECO:0000256" key="1">
    <source>
        <dbReference type="SAM" id="MobiDB-lite"/>
    </source>
</evidence>
<proteinExistence type="predicted"/>
<name>A0AAV1DFZ4_OLDCO</name>
<dbReference type="EMBL" id="OX459122">
    <property type="protein sequence ID" value="CAI9106086.1"/>
    <property type="molecule type" value="Genomic_DNA"/>
</dbReference>
<dbReference type="AlphaFoldDB" id="A0AAV1DFZ4"/>
<accession>A0AAV1DFZ4</accession>
<protein>
    <submittedName>
        <fullName evidence="2">OLC1v1005144C1</fullName>
    </submittedName>
</protein>